<accession>A0A3M0I9W1</accession>
<dbReference type="OrthoDB" id="9945153at2"/>
<protein>
    <submittedName>
        <fullName evidence="1">Uncharacterized protein</fullName>
    </submittedName>
</protein>
<organism evidence="1 2">
    <name type="scientific">Streptomyces shenzhenensis</name>
    <dbReference type="NCBI Taxonomy" id="943815"/>
    <lineage>
        <taxon>Bacteria</taxon>
        <taxon>Bacillati</taxon>
        <taxon>Actinomycetota</taxon>
        <taxon>Actinomycetes</taxon>
        <taxon>Kitasatosporales</taxon>
        <taxon>Streptomycetaceae</taxon>
        <taxon>Streptomyces</taxon>
    </lineage>
</organism>
<evidence type="ECO:0000313" key="1">
    <source>
        <dbReference type="EMBL" id="RMB85604.1"/>
    </source>
</evidence>
<dbReference type="EMBL" id="PENI01000006">
    <property type="protein sequence ID" value="RMB85604.1"/>
    <property type="molecule type" value="Genomic_DNA"/>
</dbReference>
<dbReference type="Proteomes" id="UP000270471">
    <property type="component" value="Unassembled WGS sequence"/>
</dbReference>
<dbReference type="AlphaFoldDB" id="A0A3M0I9W1"/>
<sequence length="68" mass="7533">MTTPDPTNRDARARAITLLLAAAETGSEINALIRVALRAGFMWRCPTCRENHYADRETCCGKPRPDDA</sequence>
<proteinExistence type="predicted"/>
<comment type="caution">
    <text evidence="1">The sequence shown here is derived from an EMBL/GenBank/DDBJ whole genome shotgun (WGS) entry which is preliminary data.</text>
</comment>
<dbReference type="RefSeq" id="WP_121889426.1">
    <property type="nucleotide sequence ID" value="NZ_PENI01000006.1"/>
</dbReference>
<gene>
    <name evidence="1" type="ORF">CTZ28_12490</name>
</gene>
<name>A0A3M0I9W1_9ACTN</name>
<evidence type="ECO:0000313" key="2">
    <source>
        <dbReference type="Proteomes" id="UP000270471"/>
    </source>
</evidence>
<keyword evidence="2" id="KW-1185">Reference proteome</keyword>
<reference evidence="1 2" key="1">
    <citation type="submission" date="2017-11" db="EMBL/GenBank/DDBJ databases">
        <title>Draft genome of actinobacteria isolated from guarana (Paullinia cupana (Mart.) Ducke.</title>
        <authorList>
            <person name="Siqueira K.A."/>
            <person name="Liotti R.G."/>
            <person name="Mendes T.A.O."/>
            <person name="Soares M.A."/>
        </authorList>
    </citation>
    <scope>NUCLEOTIDE SEQUENCE [LARGE SCALE GENOMIC DNA]</scope>
    <source>
        <strain evidence="1 2">193</strain>
    </source>
</reference>